<dbReference type="PANTHER" id="PTHR38598:SF1">
    <property type="entry name" value="INNER MEMBRANE PROTEIN YJCH"/>
    <property type="match status" value="1"/>
</dbReference>
<comment type="caution">
    <text evidence="2">The sequence shown here is derived from an EMBL/GenBank/DDBJ whole genome shotgun (WGS) entry which is preliminary data.</text>
</comment>
<proteinExistence type="predicted"/>
<keyword evidence="1" id="KW-1133">Transmembrane helix</keyword>
<keyword evidence="1" id="KW-0812">Transmembrane</keyword>
<dbReference type="Proteomes" id="UP001165667">
    <property type="component" value="Unassembled WGS sequence"/>
</dbReference>
<dbReference type="Pfam" id="PF04341">
    <property type="entry name" value="DUF485"/>
    <property type="match status" value="1"/>
</dbReference>
<evidence type="ECO:0000256" key="1">
    <source>
        <dbReference type="SAM" id="Phobius"/>
    </source>
</evidence>
<organism evidence="2 3">
    <name type="scientific">Lichenifustis flavocetrariae</name>
    <dbReference type="NCBI Taxonomy" id="2949735"/>
    <lineage>
        <taxon>Bacteria</taxon>
        <taxon>Pseudomonadati</taxon>
        <taxon>Pseudomonadota</taxon>
        <taxon>Alphaproteobacteria</taxon>
        <taxon>Hyphomicrobiales</taxon>
        <taxon>Lichenihabitantaceae</taxon>
        <taxon>Lichenifustis</taxon>
    </lineage>
</organism>
<feature type="transmembrane region" description="Helical" evidence="1">
    <location>
        <begin position="52"/>
        <end position="75"/>
    </location>
</feature>
<feature type="transmembrane region" description="Helical" evidence="1">
    <location>
        <begin position="21"/>
        <end position="40"/>
    </location>
</feature>
<dbReference type="RefSeq" id="WP_282587412.1">
    <property type="nucleotide sequence ID" value="NZ_JAMOIM010000020.1"/>
</dbReference>
<dbReference type="PANTHER" id="PTHR38598">
    <property type="entry name" value="INNER MEMBRANE PROTEIN YJCH"/>
    <property type="match status" value="1"/>
</dbReference>
<sequence>MLRDPNFKALVQERSRFAWTMSIVMVVVYLAFILLVAFAHDLMATTIGGGPLSLGIVLGLAVIVFAFLLTGIYVVRANGRYDDLTRKLTGTKL</sequence>
<name>A0AA41Z1C8_9HYPH</name>
<keyword evidence="1" id="KW-0472">Membrane</keyword>
<protein>
    <submittedName>
        <fullName evidence="2">DUF485 domain-containing protein</fullName>
    </submittedName>
</protein>
<gene>
    <name evidence="2" type="ORF">M8523_23815</name>
</gene>
<keyword evidence="3" id="KW-1185">Reference proteome</keyword>
<accession>A0AA41Z1C8</accession>
<evidence type="ECO:0000313" key="2">
    <source>
        <dbReference type="EMBL" id="MCW6511038.1"/>
    </source>
</evidence>
<evidence type="ECO:0000313" key="3">
    <source>
        <dbReference type="Proteomes" id="UP001165667"/>
    </source>
</evidence>
<dbReference type="InterPro" id="IPR052959">
    <property type="entry name" value="Inner_membrane_assoc"/>
</dbReference>
<dbReference type="GO" id="GO:0005886">
    <property type="term" value="C:plasma membrane"/>
    <property type="evidence" value="ECO:0007669"/>
    <property type="project" value="TreeGrafter"/>
</dbReference>
<dbReference type="EMBL" id="JAMOIM010000020">
    <property type="protein sequence ID" value="MCW6511038.1"/>
    <property type="molecule type" value="Genomic_DNA"/>
</dbReference>
<dbReference type="AlphaFoldDB" id="A0AA41Z1C8"/>
<dbReference type="InterPro" id="IPR007436">
    <property type="entry name" value="DUF485"/>
</dbReference>
<reference evidence="2" key="1">
    <citation type="submission" date="2022-05" db="EMBL/GenBank/DDBJ databases">
        <authorList>
            <person name="Pankratov T."/>
        </authorList>
    </citation>
    <scope>NUCLEOTIDE SEQUENCE</scope>
    <source>
        <strain evidence="2">BP6-180914</strain>
    </source>
</reference>